<accession>A0ABS9L918</accession>
<comment type="caution">
    <text evidence="1">The sequence shown here is derived from an EMBL/GenBank/DDBJ whole genome shotgun (WGS) entry which is preliminary data.</text>
</comment>
<organism evidence="1 2">
    <name type="scientific">Arthrobacter hankyongi</name>
    <dbReference type="NCBI Taxonomy" id="2904801"/>
    <lineage>
        <taxon>Bacteria</taxon>
        <taxon>Bacillati</taxon>
        <taxon>Actinomycetota</taxon>
        <taxon>Actinomycetes</taxon>
        <taxon>Micrococcales</taxon>
        <taxon>Micrococcaceae</taxon>
        <taxon>Arthrobacter</taxon>
    </lineage>
</organism>
<reference evidence="1" key="1">
    <citation type="submission" date="2022-01" db="EMBL/GenBank/DDBJ databases">
        <authorList>
            <person name="Jo J.-H."/>
            <person name="Im W.-T."/>
        </authorList>
    </citation>
    <scope>NUCLEOTIDE SEQUENCE</scope>
    <source>
        <strain evidence="1">I2-34</strain>
    </source>
</reference>
<protein>
    <submittedName>
        <fullName evidence="1">DUF488 domain-containing protein</fullName>
    </submittedName>
</protein>
<sequence>MGTPPAGAAGTNDFRRLLPAAAGRRRLYALPGFAAALACVLAEAAERRSAIMCRETVWWRCHRRLIADHALLLDCAEPVHLMPPGRMTAHQPPEGVRAAGEQLIYDAVPG</sequence>
<dbReference type="EMBL" id="JAKLTQ010000011">
    <property type="protein sequence ID" value="MCG2623177.1"/>
    <property type="molecule type" value="Genomic_DNA"/>
</dbReference>
<proteinExistence type="predicted"/>
<evidence type="ECO:0000313" key="2">
    <source>
        <dbReference type="Proteomes" id="UP001165368"/>
    </source>
</evidence>
<evidence type="ECO:0000313" key="1">
    <source>
        <dbReference type="EMBL" id="MCG2623177.1"/>
    </source>
</evidence>
<name>A0ABS9L918_9MICC</name>
<dbReference type="InterPro" id="IPR007438">
    <property type="entry name" value="DUF488"/>
</dbReference>
<gene>
    <name evidence="1" type="ORF">LVY72_14860</name>
</gene>
<dbReference type="Proteomes" id="UP001165368">
    <property type="component" value="Unassembled WGS sequence"/>
</dbReference>
<dbReference type="RefSeq" id="WP_237822219.1">
    <property type="nucleotide sequence ID" value="NZ_JAKLTQ010000011.1"/>
</dbReference>
<keyword evidence="2" id="KW-1185">Reference proteome</keyword>
<dbReference type="Pfam" id="PF04343">
    <property type="entry name" value="DUF488"/>
    <property type="match status" value="1"/>
</dbReference>